<keyword evidence="2" id="KW-1185">Reference proteome</keyword>
<dbReference type="EMBL" id="NSJV01000289">
    <property type="protein sequence ID" value="PAU48133.1"/>
    <property type="molecule type" value="Genomic_DNA"/>
</dbReference>
<gene>
    <name evidence="1" type="ORF">CK936_15025</name>
</gene>
<dbReference type="AlphaFoldDB" id="A0A2A2D6P4"/>
<evidence type="ECO:0000313" key="2">
    <source>
        <dbReference type="Proteomes" id="UP000218944"/>
    </source>
</evidence>
<dbReference type="Gene3D" id="3.50.50.60">
    <property type="entry name" value="FAD/NAD(P)-binding domain"/>
    <property type="match status" value="1"/>
</dbReference>
<evidence type="ECO:0000313" key="1">
    <source>
        <dbReference type="EMBL" id="PAU48133.1"/>
    </source>
</evidence>
<dbReference type="GO" id="GO:0004497">
    <property type="term" value="F:monooxygenase activity"/>
    <property type="evidence" value="ECO:0007669"/>
    <property type="project" value="UniProtKB-KW"/>
</dbReference>
<comment type="caution">
    <text evidence="1">The sequence shown here is derived from an EMBL/GenBank/DDBJ whole genome shotgun (WGS) entry which is preliminary data.</text>
</comment>
<keyword evidence="1" id="KW-0503">Monooxygenase</keyword>
<keyword evidence="1" id="KW-0560">Oxidoreductase</keyword>
<name>A0A2A2D6P4_9ACTN</name>
<sequence length="63" mass="6622">IYLQGGTTEHTHGITSTLLSTLAVRSGHIRDSLLLRRAEQDVRARLEAEAGAVGDGVTAAHTA</sequence>
<accession>A0A2A2D6P4</accession>
<protein>
    <submittedName>
        <fullName evidence="1">L-lysine 6-monooxygenase</fullName>
    </submittedName>
</protein>
<organism evidence="1 2">
    <name type="scientific">Streptomyces albireticuli</name>
    <dbReference type="NCBI Taxonomy" id="1940"/>
    <lineage>
        <taxon>Bacteria</taxon>
        <taxon>Bacillati</taxon>
        <taxon>Actinomycetota</taxon>
        <taxon>Actinomycetes</taxon>
        <taxon>Kitasatosporales</taxon>
        <taxon>Streptomycetaceae</taxon>
        <taxon>Streptomyces</taxon>
    </lineage>
</organism>
<dbReference type="Proteomes" id="UP000218944">
    <property type="component" value="Unassembled WGS sequence"/>
</dbReference>
<feature type="non-terminal residue" evidence="1">
    <location>
        <position position="1"/>
    </location>
</feature>
<dbReference type="InterPro" id="IPR036188">
    <property type="entry name" value="FAD/NAD-bd_sf"/>
</dbReference>
<proteinExistence type="predicted"/>
<reference evidence="1 2" key="1">
    <citation type="submission" date="2017-08" db="EMBL/GenBank/DDBJ databases">
        <title>Genome sequence of Streptomyces albireticuli NRRL B-1670.</title>
        <authorList>
            <person name="Graham D.E."/>
            <person name="Mahan K.M."/>
            <person name="Klingeman D.M."/>
            <person name="Hettich R.L."/>
            <person name="Parry R.J."/>
            <person name="Spain J.C."/>
        </authorList>
    </citation>
    <scope>NUCLEOTIDE SEQUENCE [LARGE SCALE GENOMIC DNA]</scope>
    <source>
        <strain evidence="1 2">NRRL B-1670</strain>
    </source>
</reference>